<sequence length="189" mass="22272">MQYKKYIFKILHNEIKLTPKVFSFADDTNQNSIDIYIGENRPDIGINTYSTIGLSKYPIDLICEDGREIRVEYIGMCNSDFHEFSNIVASCAFNIIKDNYICKPGMVAVDAIADYCDELEMKHIYYTVPIFWENLQGIEYDNKIINWLYMVPISDKELEYINEYGDEKFEELLEEKNINVFDIYRKSIL</sequence>
<reference evidence="2 3" key="1">
    <citation type="submission" date="2018-08" db="EMBL/GenBank/DDBJ databases">
        <title>A genome reference for cultivated species of the human gut microbiota.</title>
        <authorList>
            <person name="Zou Y."/>
            <person name="Xue W."/>
            <person name="Luo G."/>
        </authorList>
    </citation>
    <scope>NUCLEOTIDE SEQUENCE [LARGE SCALE GENOMIC DNA]</scope>
    <source>
        <strain evidence="2 3">AM44-11BH</strain>
    </source>
</reference>
<organism evidence="2 3">
    <name type="scientific">Eubacterium ventriosum</name>
    <dbReference type="NCBI Taxonomy" id="39496"/>
    <lineage>
        <taxon>Bacteria</taxon>
        <taxon>Bacillati</taxon>
        <taxon>Bacillota</taxon>
        <taxon>Clostridia</taxon>
        <taxon>Eubacteriales</taxon>
        <taxon>Eubacteriaceae</taxon>
        <taxon>Eubacterium</taxon>
    </lineage>
</organism>
<dbReference type="InterPro" id="IPR020941">
    <property type="entry name" value="SUFU-like_domain"/>
</dbReference>
<comment type="caution">
    <text evidence="2">The sequence shown here is derived from an EMBL/GenBank/DDBJ whole genome shotgun (WGS) entry which is preliminary data.</text>
</comment>
<dbReference type="EMBL" id="QSFD01000005">
    <property type="protein sequence ID" value="RHA18606.1"/>
    <property type="molecule type" value="Genomic_DNA"/>
</dbReference>
<gene>
    <name evidence="2" type="ORF">DW944_05915</name>
</gene>
<dbReference type="Pfam" id="PF05076">
    <property type="entry name" value="SUFU"/>
    <property type="match status" value="1"/>
</dbReference>
<dbReference type="AlphaFoldDB" id="A0A413R8J8"/>
<accession>A0A413R8J8</accession>
<evidence type="ECO:0000313" key="3">
    <source>
        <dbReference type="Proteomes" id="UP000284779"/>
    </source>
</evidence>
<protein>
    <submittedName>
        <fullName evidence="2">Suppressor of fused domain protein</fullName>
    </submittedName>
</protein>
<dbReference type="Proteomes" id="UP000284779">
    <property type="component" value="Unassembled WGS sequence"/>
</dbReference>
<feature type="domain" description="Suppressor of fused-like" evidence="1">
    <location>
        <begin position="30"/>
        <end position="186"/>
    </location>
</feature>
<keyword evidence="3" id="KW-1185">Reference proteome</keyword>
<dbReference type="RefSeq" id="WP_005360985.1">
    <property type="nucleotide sequence ID" value="NZ_CP102282.1"/>
</dbReference>
<evidence type="ECO:0000313" key="2">
    <source>
        <dbReference type="EMBL" id="RHA18606.1"/>
    </source>
</evidence>
<evidence type="ECO:0000259" key="1">
    <source>
        <dbReference type="Pfam" id="PF05076"/>
    </source>
</evidence>
<proteinExistence type="predicted"/>
<name>A0A413R8J8_9FIRM</name>